<dbReference type="OrthoDB" id="9984533at2759"/>
<keyword evidence="2" id="KW-1185">Reference proteome</keyword>
<dbReference type="RefSeq" id="XP_031016462.1">
    <property type="nucleotide sequence ID" value="XM_031159579.1"/>
</dbReference>
<gene>
    <name evidence="1" type="ORF">FIESC28_05432</name>
</gene>
<accession>A0A366RST1</accession>
<dbReference type="GeneID" id="41994875"/>
<evidence type="ECO:0000313" key="1">
    <source>
        <dbReference type="EMBL" id="RBR20153.1"/>
    </source>
</evidence>
<dbReference type="AlphaFoldDB" id="A0A366RST1"/>
<evidence type="ECO:0000313" key="2">
    <source>
        <dbReference type="Proteomes" id="UP000253153"/>
    </source>
</evidence>
<name>A0A366RST1_9HYPO</name>
<proteinExistence type="predicted"/>
<comment type="caution">
    <text evidence="1">The sequence shown here is derived from an EMBL/GenBank/DDBJ whole genome shotgun (WGS) entry which is preliminary data.</text>
</comment>
<dbReference type="Proteomes" id="UP000253153">
    <property type="component" value="Unassembled WGS sequence"/>
</dbReference>
<organism evidence="1 2">
    <name type="scientific">Fusarium coffeatum</name>
    <dbReference type="NCBI Taxonomy" id="231269"/>
    <lineage>
        <taxon>Eukaryota</taxon>
        <taxon>Fungi</taxon>
        <taxon>Dikarya</taxon>
        <taxon>Ascomycota</taxon>
        <taxon>Pezizomycotina</taxon>
        <taxon>Sordariomycetes</taxon>
        <taxon>Hypocreomycetidae</taxon>
        <taxon>Hypocreales</taxon>
        <taxon>Nectriaceae</taxon>
        <taxon>Fusarium</taxon>
        <taxon>Fusarium incarnatum-equiseti species complex</taxon>
    </lineage>
</organism>
<reference evidence="1 2" key="1">
    <citation type="submission" date="2018-06" db="EMBL/GenBank/DDBJ databases">
        <title>Fusarium incarnatum-equiseti species complex species 28.</title>
        <authorList>
            <person name="Gardiner D.M."/>
        </authorList>
    </citation>
    <scope>NUCLEOTIDE SEQUENCE [LARGE SCALE GENOMIC DNA]</scope>
    <source>
        <strain evidence="1 2">FIESC_28</strain>
    </source>
</reference>
<dbReference type="EMBL" id="QKXC01000108">
    <property type="protein sequence ID" value="RBR20153.1"/>
    <property type="molecule type" value="Genomic_DNA"/>
</dbReference>
<sequence>MLRYPYNNSTIFTVLGLLDTFAAVKTAQPIITVFWSKEGELVGIGTRETEHATQKVCGNEKLFATSKDVKIPKKGWITEMAIITKAEVDEKDLTKVIRKVVGLRFSFFRGDPVQVGQIQGDVRVIRPDPGNFVVGFRIGLGIGQPIEKLALMFQPFKSPSTAGHLWKGEAPPDELDIMPCRHGAITSDLTKDDLQMETRIFGTKESDLDMISAIGVDAQVRGFELRRNDGTTRSIGKTYAMQGRQVIVEAGAGRNGVVFSEEQKHCRDALMGIYCHWGDRNSPGIDFQNVGAFTRKWSRIPVSTPTLAKDKEGRYWVPGPPPKDLREFGTIYGKRKVEQRQVPSDKATVSWFDCSRPISSIKVALCHGTESSQLPLVSLSFNYAEDQTTASIGPTEFTPPKDTLGLKGNYWCWFFQGSRRGEEELEQKPHYVQDEWNIEGARLKFAHVWIDKDGILTGLQFITEDGKESPAWGYCEGKKSDKLSLRTKNKDRAVGLKLFIDNNGRGTSHDDQVVTARERNRLHVC</sequence>
<protein>
    <submittedName>
        <fullName evidence="1">Uncharacterized protein</fullName>
    </submittedName>
</protein>